<keyword evidence="7" id="KW-0479">Metal-binding</keyword>
<accession>A0ABY8MFA9</accession>
<evidence type="ECO:0000313" key="13">
    <source>
        <dbReference type="Proteomes" id="UP001228690"/>
    </source>
</evidence>
<dbReference type="InterPro" id="IPR043135">
    <property type="entry name" value="Fur_C"/>
</dbReference>
<protein>
    <recommendedName>
        <fullName evidence="4">Ferric uptake regulation protein</fullName>
    </recommendedName>
</protein>
<dbReference type="RefSeq" id="WP_326926845.1">
    <property type="nucleotide sequence ID" value="NZ_CP123443.1"/>
</dbReference>
<dbReference type="EMBL" id="CP123443">
    <property type="protein sequence ID" value="WGK68659.1"/>
    <property type="molecule type" value="Genomic_DNA"/>
</dbReference>
<dbReference type="SUPFAM" id="SSF46785">
    <property type="entry name" value="Winged helix' DNA-binding domain"/>
    <property type="match status" value="1"/>
</dbReference>
<reference evidence="12 13" key="1">
    <citation type="submission" date="2023-04" db="EMBL/GenBank/DDBJ databases">
        <title>Spirochaete genome identified in red abalone sample constitutes a novel genus.</title>
        <authorList>
            <person name="Sharma S.P."/>
            <person name="Purcell C.M."/>
            <person name="Hyde J.R."/>
            <person name="Severin A.J."/>
        </authorList>
    </citation>
    <scope>NUCLEOTIDE SEQUENCE [LARGE SCALE GENOMIC DNA]</scope>
    <source>
        <strain evidence="12 13">SP-2023</strain>
    </source>
</reference>
<comment type="subcellular location">
    <subcellularLocation>
        <location evidence="1">Cytoplasm</location>
    </subcellularLocation>
</comment>
<dbReference type="Gene3D" id="1.10.10.10">
    <property type="entry name" value="Winged helix-like DNA-binding domain superfamily/Winged helix DNA-binding domain"/>
    <property type="match status" value="1"/>
</dbReference>
<dbReference type="InterPro" id="IPR002481">
    <property type="entry name" value="FUR"/>
</dbReference>
<evidence type="ECO:0000313" key="12">
    <source>
        <dbReference type="EMBL" id="WGK68659.1"/>
    </source>
</evidence>
<name>A0ABY8MFA9_9SPIO</name>
<keyword evidence="10" id="KW-0238">DNA-binding</keyword>
<dbReference type="PANTHER" id="PTHR33202:SF2">
    <property type="entry name" value="FERRIC UPTAKE REGULATION PROTEIN"/>
    <property type="match status" value="1"/>
</dbReference>
<keyword evidence="13" id="KW-1185">Reference proteome</keyword>
<evidence type="ECO:0000256" key="7">
    <source>
        <dbReference type="ARBA" id="ARBA00022723"/>
    </source>
</evidence>
<evidence type="ECO:0000256" key="2">
    <source>
        <dbReference type="ARBA" id="ARBA00007957"/>
    </source>
</evidence>
<keyword evidence="11" id="KW-0804">Transcription</keyword>
<comment type="similarity">
    <text evidence="2">Belongs to the Fur family.</text>
</comment>
<keyword evidence="6" id="KW-0678">Repressor</keyword>
<evidence type="ECO:0000256" key="6">
    <source>
        <dbReference type="ARBA" id="ARBA00022491"/>
    </source>
</evidence>
<dbReference type="CDD" id="cd07153">
    <property type="entry name" value="Fur_like"/>
    <property type="match status" value="1"/>
</dbReference>
<evidence type="ECO:0000256" key="10">
    <source>
        <dbReference type="ARBA" id="ARBA00023125"/>
    </source>
</evidence>
<evidence type="ECO:0000256" key="5">
    <source>
        <dbReference type="ARBA" id="ARBA00022490"/>
    </source>
</evidence>
<keyword evidence="8" id="KW-0862">Zinc</keyword>
<sequence>MKESTVTAYDRFLSMNGLRDTKQRRLIFETFMEQNEHLTAEALYHILQKDLPQIGQATVYRTLKLLCENGFAHELSLHSHGGHAQSSYFEPTLAREHHDHLVCTQCGRHLEFHNEVLETLQEKIAEEYSFELTSHTHVLYGKCKNCHS</sequence>
<dbReference type="Pfam" id="PF01475">
    <property type="entry name" value="FUR"/>
    <property type="match status" value="1"/>
</dbReference>
<dbReference type="PANTHER" id="PTHR33202">
    <property type="entry name" value="ZINC UPTAKE REGULATION PROTEIN"/>
    <property type="match status" value="1"/>
</dbReference>
<dbReference type="InterPro" id="IPR036388">
    <property type="entry name" value="WH-like_DNA-bd_sf"/>
</dbReference>
<evidence type="ECO:0000256" key="3">
    <source>
        <dbReference type="ARBA" id="ARBA00011738"/>
    </source>
</evidence>
<dbReference type="InterPro" id="IPR036390">
    <property type="entry name" value="WH_DNA-bd_sf"/>
</dbReference>
<dbReference type="Gene3D" id="3.30.1490.190">
    <property type="match status" value="1"/>
</dbReference>
<organism evidence="12 13">
    <name type="scientific">Candidatus Haliotispira prima</name>
    <dbReference type="NCBI Taxonomy" id="3034016"/>
    <lineage>
        <taxon>Bacteria</taxon>
        <taxon>Pseudomonadati</taxon>
        <taxon>Spirochaetota</taxon>
        <taxon>Spirochaetia</taxon>
        <taxon>Spirochaetales</taxon>
        <taxon>Spirochaetaceae</taxon>
        <taxon>Candidatus Haliotispira</taxon>
    </lineage>
</organism>
<evidence type="ECO:0000256" key="9">
    <source>
        <dbReference type="ARBA" id="ARBA00023015"/>
    </source>
</evidence>
<comment type="subunit">
    <text evidence="3">Homodimer.</text>
</comment>
<evidence type="ECO:0000256" key="1">
    <source>
        <dbReference type="ARBA" id="ARBA00004496"/>
    </source>
</evidence>
<evidence type="ECO:0000256" key="4">
    <source>
        <dbReference type="ARBA" id="ARBA00020910"/>
    </source>
</evidence>
<dbReference type="Proteomes" id="UP001228690">
    <property type="component" value="Chromosome"/>
</dbReference>
<gene>
    <name evidence="12" type="ORF">P0082_09235</name>
</gene>
<keyword evidence="5" id="KW-0963">Cytoplasm</keyword>
<evidence type="ECO:0000256" key="11">
    <source>
        <dbReference type="ARBA" id="ARBA00023163"/>
    </source>
</evidence>
<proteinExistence type="inferred from homology"/>
<evidence type="ECO:0000256" key="8">
    <source>
        <dbReference type="ARBA" id="ARBA00022833"/>
    </source>
</evidence>
<keyword evidence="9" id="KW-0805">Transcription regulation</keyword>